<dbReference type="SUPFAM" id="SSF143011">
    <property type="entry name" value="RelE-like"/>
    <property type="match status" value="1"/>
</dbReference>
<evidence type="ECO:0000313" key="2">
    <source>
        <dbReference type="EMBL" id="TRU47446.1"/>
    </source>
</evidence>
<dbReference type="Proteomes" id="UP000320293">
    <property type="component" value="Unassembled WGS sequence"/>
</dbReference>
<organism evidence="2 3">
    <name type="scientific">Microcystis aeruginosa Ma_QC_Ca_00000000_S207</name>
    <dbReference type="NCBI Taxonomy" id="2486251"/>
    <lineage>
        <taxon>Bacteria</taxon>
        <taxon>Bacillati</taxon>
        <taxon>Cyanobacteriota</taxon>
        <taxon>Cyanophyceae</taxon>
        <taxon>Oscillatoriophycideae</taxon>
        <taxon>Chroococcales</taxon>
        <taxon>Microcystaceae</taxon>
        <taxon>Microcystis</taxon>
    </lineage>
</organism>
<dbReference type="AlphaFoldDB" id="A0A552FL43"/>
<gene>
    <name evidence="2" type="ORF">EWV91_10905</name>
</gene>
<evidence type="ECO:0000256" key="1">
    <source>
        <dbReference type="ARBA" id="ARBA00022649"/>
    </source>
</evidence>
<dbReference type="Gene3D" id="3.30.2310.20">
    <property type="entry name" value="RelE-like"/>
    <property type="match status" value="1"/>
</dbReference>
<dbReference type="EMBL" id="SFBF01000207">
    <property type="protein sequence ID" value="TRU47446.1"/>
    <property type="molecule type" value="Genomic_DNA"/>
</dbReference>
<comment type="caution">
    <text evidence="2">The sequence shown here is derived from an EMBL/GenBank/DDBJ whole genome shotgun (WGS) entry which is preliminary data.</text>
</comment>
<dbReference type="Pfam" id="PF05016">
    <property type="entry name" value="ParE_toxin"/>
    <property type="match status" value="1"/>
</dbReference>
<accession>A0A552FL43</accession>
<reference evidence="2 3" key="1">
    <citation type="submission" date="2019-01" db="EMBL/GenBank/DDBJ databases">
        <title>Coherence of Microcystis species and biogeography revealed through population genomics.</title>
        <authorList>
            <person name="Perez-Carrascal O.M."/>
            <person name="Terrat Y."/>
            <person name="Giani A."/>
            <person name="Fortin N."/>
            <person name="Tromas N."/>
            <person name="Shapiro B.J."/>
        </authorList>
    </citation>
    <scope>NUCLEOTIDE SEQUENCE [LARGE SCALE GENOMIC DNA]</scope>
    <source>
        <strain evidence="2">Ma_QC_Ca_00000000_S207</strain>
    </source>
</reference>
<name>A0A552FL43_MICAE</name>
<dbReference type="PANTHER" id="PTHR38813">
    <property type="match status" value="1"/>
</dbReference>
<dbReference type="InterPro" id="IPR052747">
    <property type="entry name" value="TA_system_RelE_toxin"/>
</dbReference>
<keyword evidence="1" id="KW-1277">Toxin-antitoxin system</keyword>
<evidence type="ECO:0000313" key="3">
    <source>
        <dbReference type="Proteomes" id="UP000320293"/>
    </source>
</evidence>
<dbReference type="PANTHER" id="PTHR38813:SF1">
    <property type="entry name" value="TOXIN RELE1-RELATED"/>
    <property type="match status" value="1"/>
</dbReference>
<sequence length="86" mass="10285">MSEWRFLILKPAQRYLKRLSKTDQERIIKGLKSLLTNSENADIKPLKGRPELRLRIGDYRCLFFIDQENRIYIITQIGTRGDIYKK</sequence>
<dbReference type="InterPro" id="IPR007712">
    <property type="entry name" value="RelE/ParE_toxin"/>
</dbReference>
<dbReference type="InterPro" id="IPR035093">
    <property type="entry name" value="RelE/ParE_toxin_dom_sf"/>
</dbReference>
<protein>
    <submittedName>
        <fullName evidence="2">Type II toxin-antitoxin system RelE/ParE family toxin</fullName>
    </submittedName>
</protein>
<proteinExistence type="predicted"/>